<dbReference type="RefSeq" id="XP_001804773.1">
    <property type="nucleotide sequence ID" value="XM_001804721.1"/>
</dbReference>
<dbReference type="GeneID" id="5981698"/>
<accession>Q0U176</accession>
<dbReference type="Proteomes" id="UP000001055">
    <property type="component" value="Unassembled WGS sequence"/>
</dbReference>
<dbReference type="VEuPathDB" id="FungiDB:JI435_145910"/>
<name>Q0U176_PHANO</name>
<evidence type="ECO:0000256" key="1">
    <source>
        <dbReference type="SAM" id="MobiDB-lite"/>
    </source>
</evidence>
<reference evidence="3" key="1">
    <citation type="journal article" date="2007" name="Plant Cell">
        <title>Dothideomycete-plant interactions illuminated by genome sequencing and EST analysis of the wheat pathogen Stagonospora nodorum.</title>
        <authorList>
            <person name="Hane J.K."/>
            <person name="Lowe R.G."/>
            <person name="Solomon P.S."/>
            <person name="Tan K.C."/>
            <person name="Schoch C.L."/>
            <person name="Spatafora J.W."/>
            <person name="Crous P.W."/>
            <person name="Kodira C."/>
            <person name="Birren B.W."/>
            <person name="Galagan J.E."/>
            <person name="Torriani S.F."/>
            <person name="McDonald B.A."/>
            <person name="Oliver R.P."/>
        </authorList>
    </citation>
    <scope>NUCLEOTIDE SEQUENCE [LARGE SCALE GENOMIC DNA]</scope>
    <source>
        <strain evidence="3">SN15 / ATCC MYA-4574 / FGSC 10173</strain>
    </source>
</reference>
<feature type="region of interest" description="Disordered" evidence="1">
    <location>
        <begin position="169"/>
        <end position="238"/>
    </location>
</feature>
<organism evidence="2 3">
    <name type="scientific">Phaeosphaeria nodorum (strain SN15 / ATCC MYA-4574 / FGSC 10173)</name>
    <name type="common">Glume blotch fungus</name>
    <name type="synonym">Parastagonospora nodorum</name>
    <dbReference type="NCBI Taxonomy" id="321614"/>
    <lineage>
        <taxon>Eukaryota</taxon>
        <taxon>Fungi</taxon>
        <taxon>Dikarya</taxon>
        <taxon>Ascomycota</taxon>
        <taxon>Pezizomycotina</taxon>
        <taxon>Dothideomycetes</taxon>
        <taxon>Pleosporomycetidae</taxon>
        <taxon>Pleosporales</taxon>
        <taxon>Pleosporineae</taxon>
        <taxon>Phaeosphaeriaceae</taxon>
        <taxon>Parastagonospora</taxon>
    </lineage>
</organism>
<evidence type="ECO:0000313" key="3">
    <source>
        <dbReference type="Proteomes" id="UP000001055"/>
    </source>
</evidence>
<feature type="compositionally biased region" description="Basic residues" evidence="1">
    <location>
        <begin position="202"/>
        <end position="214"/>
    </location>
</feature>
<dbReference type="InParanoid" id="Q0U176"/>
<proteinExistence type="predicted"/>
<dbReference type="EMBL" id="CH445356">
    <property type="protein sequence ID" value="EAT78131.2"/>
    <property type="molecule type" value="Genomic_DNA"/>
</dbReference>
<evidence type="ECO:0000313" key="2">
    <source>
        <dbReference type="EMBL" id="EAT78131.2"/>
    </source>
</evidence>
<dbReference type="HOGENOM" id="CLU_1166202_0_0_1"/>
<dbReference type="AlphaFoldDB" id="Q0U176"/>
<dbReference type="KEGG" id="pno:SNOG_14591"/>
<sequence>MFSSKYAYNTPPAPQEMPTTAFGMTGVQQKMRGVTLEDGFETPPPATSTSWTADKAKFARFESLKEMTLGTYIVIGADEGETTFCAALVLSKDGSTKILRTSCSDCPIKATQIIVSQLHKDVFPLLGSSISQLVSCTMLTTASVNLGAGAQLQGQQGYTNGLTGTFELADNKKNTKPDGAADDTETLAGRGGDSWVPNAPRGPKHSRGGFKRPRRSENEGQVSEQMGDSGMDGGLNYD</sequence>
<dbReference type="eggNOG" id="ENOG502R93Q">
    <property type="taxonomic scope" value="Eukaryota"/>
</dbReference>
<gene>
    <name evidence="2" type="ORF">SNOG_14591</name>
</gene>
<protein>
    <submittedName>
        <fullName evidence="2">Uncharacterized protein</fullName>
    </submittedName>
</protein>